<dbReference type="Pfam" id="PF00550">
    <property type="entry name" value="PP-binding"/>
    <property type="match status" value="1"/>
</dbReference>
<dbReference type="EMBL" id="JBHSRF010000031">
    <property type="protein sequence ID" value="MFC6083641.1"/>
    <property type="molecule type" value="Genomic_DNA"/>
</dbReference>
<dbReference type="InterPro" id="IPR009081">
    <property type="entry name" value="PP-bd_ACP"/>
</dbReference>
<gene>
    <name evidence="2" type="ORF">ACFP1K_20905</name>
</gene>
<organism evidence="2 3">
    <name type="scientific">Sphaerisporangium aureirubrum</name>
    <dbReference type="NCBI Taxonomy" id="1544736"/>
    <lineage>
        <taxon>Bacteria</taxon>
        <taxon>Bacillati</taxon>
        <taxon>Actinomycetota</taxon>
        <taxon>Actinomycetes</taxon>
        <taxon>Streptosporangiales</taxon>
        <taxon>Streptosporangiaceae</taxon>
        <taxon>Sphaerisporangium</taxon>
    </lineage>
</organism>
<name>A0ABW1NK73_9ACTN</name>
<sequence length="87" mass="9030">MSTPSADGTANGSGAERLDRILAVTREVLRSPGVAADDDLADHGGTSLSVVRIVAVANRTLHLDINPRELGGTVTARDLARVARPLC</sequence>
<accession>A0ABW1NK73</accession>
<keyword evidence="3" id="KW-1185">Reference proteome</keyword>
<proteinExistence type="predicted"/>
<evidence type="ECO:0000313" key="3">
    <source>
        <dbReference type="Proteomes" id="UP001596137"/>
    </source>
</evidence>
<dbReference type="InterPro" id="IPR036736">
    <property type="entry name" value="ACP-like_sf"/>
</dbReference>
<dbReference type="PROSITE" id="PS50075">
    <property type="entry name" value="CARRIER"/>
    <property type="match status" value="1"/>
</dbReference>
<dbReference type="SUPFAM" id="SSF47336">
    <property type="entry name" value="ACP-like"/>
    <property type="match status" value="1"/>
</dbReference>
<reference evidence="3" key="1">
    <citation type="journal article" date="2019" name="Int. J. Syst. Evol. Microbiol.">
        <title>The Global Catalogue of Microorganisms (GCM) 10K type strain sequencing project: providing services to taxonomists for standard genome sequencing and annotation.</title>
        <authorList>
            <consortium name="The Broad Institute Genomics Platform"/>
            <consortium name="The Broad Institute Genome Sequencing Center for Infectious Disease"/>
            <person name="Wu L."/>
            <person name="Ma J."/>
        </authorList>
    </citation>
    <scope>NUCLEOTIDE SEQUENCE [LARGE SCALE GENOMIC DNA]</scope>
    <source>
        <strain evidence="3">JCM 30346</strain>
    </source>
</reference>
<dbReference type="Gene3D" id="1.10.1200.10">
    <property type="entry name" value="ACP-like"/>
    <property type="match status" value="1"/>
</dbReference>
<dbReference type="Proteomes" id="UP001596137">
    <property type="component" value="Unassembled WGS sequence"/>
</dbReference>
<comment type="caution">
    <text evidence="2">The sequence shown here is derived from an EMBL/GenBank/DDBJ whole genome shotgun (WGS) entry which is preliminary data.</text>
</comment>
<evidence type="ECO:0000313" key="2">
    <source>
        <dbReference type="EMBL" id="MFC6083641.1"/>
    </source>
</evidence>
<dbReference type="RefSeq" id="WP_380755844.1">
    <property type="nucleotide sequence ID" value="NZ_JBHSRF010000031.1"/>
</dbReference>
<feature type="domain" description="Carrier" evidence="1">
    <location>
        <begin position="12"/>
        <end position="87"/>
    </location>
</feature>
<evidence type="ECO:0000259" key="1">
    <source>
        <dbReference type="PROSITE" id="PS50075"/>
    </source>
</evidence>
<protein>
    <submittedName>
        <fullName evidence="2">Acyl carrier protein</fullName>
    </submittedName>
</protein>